<accession>A0ABV2RVV3</accession>
<evidence type="ECO:0000259" key="1">
    <source>
        <dbReference type="Pfam" id="PF13460"/>
    </source>
</evidence>
<dbReference type="Pfam" id="PF13460">
    <property type="entry name" value="NAD_binding_10"/>
    <property type="match status" value="1"/>
</dbReference>
<dbReference type="PANTHER" id="PTHR15020:SF50">
    <property type="entry name" value="UPF0659 PROTEIN YMR090W"/>
    <property type="match status" value="1"/>
</dbReference>
<protein>
    <submittedName>
        <fullName evidence="2">Uncharacterized protein YbjT (DUF2867 family)</fullName>
    </submittedName>
</protein>
<dbReference type="RefSeq" id="WP_049813371.1">
    <property type="nucleotide sequence ID" value="NZ_CP066351.1"/>
</dbReference>
<keyword evidence="3" id="KW-1185">Reference proteome</keyword>
<dbReference type="InterPro" id="IPR036291">
    <property type="entry name" value="NAD(P)-bd_dom_sf"/>
</dbReference>
<dbReference type="EMBL" id="JBEPTQ010000002">
    <property type="protein sequence ID" value="MET4721066.1"/>
    <property type="molecule type" value="Genomic_DNA"/>
</dbReference>
<dbReference type="InterPro" id="IPR016040">
    <property type="entry name" value="NAD(P)-bd_dom"/>
</dbReference>
<sequence length="136" mass="14522">MTSTQYEIPILVTGAAGRIGAVGRKVVDLLLAAGFRVRAQVRVDDERAVDLRRAGADVVVGDLREIVDVHRAMEGCERVCLTMSVSPEYLEAASNVAAVAMHHDVKAFVNLSRMTVKEMDAFKTTASPPAKAALAG</sequence>
<name>A0ABV2RVV3_BRAJP</name>
<reference evidence="2 3" key="1">
    <citation type="submission" date="2024-06" db="EMBL/GenBank/DDBJ databases">
        <title>Genomic Encyclopedia of Type Strains, Phase V (KMG-V): Genome sequencing to study the core and pangenomes of soil and plant-associated prokaryotes.</title>
        <authorList>
            <person name="Whitman W."/>
        </authorList>
    </citation>
    <scope>NUCLEOTIDE SEQUENCE [LARGE SCALE GENOMIC DNA]</scope>
    <source>
        <strain evidence="2 3">USDA 160</strain>
    </source>
</reference>
<dbReference type="Gene3D" id="3.40.50.720">
    <property type="entry name" value="NAD(P)-binding Rossmann-like Domain"/>
    <property type="match status" value="1"/>
</dbReference>
<dbReference type="SUPFAM" id="SSF51735">
    <property type="entry name" value="NAD(P)-binding Rossmann-fold domains"/>
    <property type="match status" value="1"/>
</dbReference>
<feature type="domain" description="NAD(P)-binding" evidence="1">
    <location>
        <begin position="20"/>
        <end position="123"/>
    </location>
</feature>
<evidence type="ECO:0000313" key="3">
    <source>
        <dbReference type="Proteomes" id="UP001549291"/>
    </source>
</evidence>
<proteinExistence type="predicted"/>
<organism evidence="2 3">
    <name type="scientific">Bradyrhizobium japonicum</name>
    <dbReference type="NCBI Taxonomy" id="375"/>
    <lineage>
        <taxon>Bacteria</taxon>
        <taxon>Pseudomonadati</taxon>
        <taxon>Pseudomonadota</taxon>
        <taxon>Alphaproteobacteria</taxon>
        <taxon>Hyphomicrobiales</taxon>
        <taxon>Nitrobacteraceae</taxon>
        <taxon>Bradyrhizobium</taxon>
    </lineage>
</organism>
<evidence type="ECO:0000313" key="2">
    <source>
        <dbReference type="EMBL" id="MET4721066.1"/>
    </source>
</evidence>
<gene>
    <name evidence="2" type="ORF">ABIF63_005172</name>
</gene>
<dbReference type="Proteomes" id="UP001549291">
    <property type="component" value="Unassembled WGS sequence"/>
</dbReference>
<comment type="caution">
    <text evidence="2">The sequence shown here is derived from an EMBL/GenBank/DDBJ whole genome shotgun (WGS) entry which is preliminary data.</text>
</comment>
<dbReference type="PANTHER" id="PTHR15020">
    <property type="entry name" value="FLAVIN REDUCTASE-RELATED"/>
    <property type="match status" value="1"/>
</dbReference>